<dbReference type="SUPFAM" id="SSF52540">
    <property type="entry name" value="P-loop containing nucleoside triphosphate hydrolases"/>
    <property type="match status" value="1"/>
</dbReference>
<dbReference type="EMBL" id="FTMS01000007">
    <property type="protein sequence ID" value="SIQ32396.1"/>
    <property type="molecule type" value="Genomic_DNA"/>
</dbReference>
<sequence>MTQIYTSVGGSYKTGSSAVVALLREYRNTQTFPGEFKLLEGQTRQILIRLAQGSVDGDALGLLERELLGYARRSSDLARLRAQGLRRLQGKLPENSKFSKMLAPHLRTASFPVKRVFPDYPDAVRSLVADLRAAHRENRLSPGSASLALESFLLRLFAISPSSPQIPVLDQFLKPGNLPLAPLFPSGRFILVTRDPRDQFCDILSRKTPKPKYLRPERAATFAWDYARRYRHEDELLANAPDNVLAVAFEDLVYRYTETKSRVEAFLGLDPAMWQGPRFFLPDQARANTRLYPAHPRQEEIDLIESQVAFRLYPFDEVCP</sequence>
<name>A0A1N6RUF5_9SPIO</name>
<dbReference type="AlphaFoldDB" id="A0A1N6RUF5"/>
<protein>
    <submittedName>
        <fullName evidence="1">Sulfotransferase family protein</fullName>
    </submittedName>
</protein>
<dbReference type="Pfam" id="PF13469">
    <property type="entry name" value="Sulfotransfer_3"/>
    <property type="match status" value="1"/>
</dbReference>
<dbReference type="Gene3D" id="3.40.50.300">
    <property type="entry name" value="P-loop containing nucleotide triphosphate hydrolases"/>
    <property type="match status" value="1"/>
</dbReference>
<dbReference type="GO" id="GO:0016740">
    <property type="term" value="F:transferase activity"/>
    <property type="evidence" value="ECO:0007669"/>
    <property type="project" value="UniProtKB-KW"/>
</dbReference>
<evidence type="ECO:0000313" key="2">
    <source>
        <dbReference type="Proteomes" id="UP000186400"/>
    </source>
</evidence>
<keyword evidence="2" id="KW-1185">Reference proteome</keyword>
<dbReference type="STRING" id="159291.SAMN05920897_10721"/>
<dbReference type="Proteomes" id="UP000186400">
    <property type="component" value="Unassembled WGS sequence"/>
</dbReference>
<dbReference type="InterPro" id="IPR027417">
    <property type="entry name" value="P-loop_NTPase"/>
</dbReference>
<organism evidence="1 2">
    <name type="scientific">Alkalispirochaeta americana</name>
    <dbReference type="NCBI Taxonomy" id="159291"/>
    <lineage>
        <taxon>Bacteria</taxon>
        <taxon>Pseudomonadati</taxon>
        <taxon>Spirochaetota</taxon>
        <taxon>Spirochaetia</taxon>
        <taxon>Spirochaetales</taxon>
        <taxon>Spirochaetaceae</taxon>
        <taxon>Alkalispirochaeta</taxon>
    </lineage>
</organism>
<dbReference type="RefSeq" id="WP_076488457.1">
    <property type="nucleotide sequence ID" value="NZ_FTMS01000007.1"/>
</dbReference>
<keyword evidence="1" id="KW-0808">Transferase</keyword>
<dbReference type="OrthoDB" id="6358439at2"/>
<gene>
    <name evidence="1" type="ORF">SAMN05920897_10721</name>
</gene>
<accession>A0A1N6RUF5</accession>
<reference evidence="1 2" key="1">
    <citation type="submission" date="2017-01" db="EMBL/GenBank/DDBJ databases">
        <authorList>
            <person name="Mah S.A."/>
            <person name="Swanson W.J."/>
            <person name="Moy G.W."/>
            <person name="Vacquier V.D."/>
        </authorList>
    </citation>
    <scope>NUCLEOTIDE SEQUENCE [LARGE SCALE GENOMIC DNA]</scope>
    <source>
        <strain evidence="1 2">ASpG1</strain>
    </source>
</reference>
<proteinExistence type="predicted"/>
<evidence type="ECO:0000313" key="1">
    <source>
        <dbReference type="EMBL" id="SIQ32396.1"/>
    </source>
</evidence>